<feature type="domain" description="LysR substrate-binding" evidence="1">
    <location>
        <begin position="5"/>
        <end position="62"/>
    </location>
</feature>
<dbReference type="STRING" id="655015.B1812_04460"/>
<proteinExistence type="predicted"/>
<dbReference type="EMBL" id="CP019948">
    <property type="protein sequence ID" value="ARN80448.1"/>
    <property type="molecule type" value="Genomic_DNA"/>
</dbReference>
<name>A0A1W6MS70_9HYPH</name>
<dbReference type="Proteomes" id="UP000193978">
    <property type="component" value="Chromosome"/>
</dbReference>
<reference evidence="2 3" key="1">
    <citation type="submission" date="2017-02" db="EMBL/GenBank/DDBJ databases">
        <authorList>
            <person name="Peterson S.W."/>
        </authorList>
    </citation>
    <scope>NUCLEOTIDE SEQUENCE [LARGE SCALE GENOMIC DNA]</scope>
    <source>
        <strain evidence="2 3">S285</strain>
    </source>
</reference>
<evidence type="ECO:0000313" key="3">
    <source>
        <dbReference type="Proteomes" id="UP000193978"/>
    </source>
</evidence>
<dbReference type="InterPro" id="IPR005119">
    <property type="entry name" value="LysR_subst-bd"/>
</dbReference>
<sequence>MVTLERGTLTIHASQTIASYGLPRHLVAFHRAHRKIAISVVAGNTARVAEAVETGAADLGFV</sequence>
<dbReference type="Pfam" id="PF03466">
    <property type="entry name" value="LysR_substrate"/>
    <property type="match status" value="1"/>
</dbReference>
<evidence type="ECO:0000313" key="2">
    <source>
        <dbReference type="EMBL" id="ARN80448.1"/>
    </source>
</evidence>
<keyword evidence="3" id="KW-1185">Reference proteome</keyword>
<dbReference type="SUPFAM" id="SSF53850">
    <property type="entry name" value="Periplasmic binding protein-like II"/>
    <property type="match status" value="1"/>
</dbReference>
<accession>A0A1W6MS70</accession>
<dbReference type="Gene3D" id="3.40.190.10">
    <property type="entry name" value="Periplasmic binding protein-like II"/>
    <property type="match status" value="1"/>
</dbReference>
<dbReference type="KEGG" id="mbry:B1812_04460"/>
<gene>
    <name evidence="2" type="ORF">B1812_04460</name>
</gene>
<dbReference type="AlphaFoldDB" id="A0A1W6MS70"/>
<protein>
    <recommendedName>
        <fullName evidence="1">LysR substrate-binding domain-containing protein</fullName>
    </recommendedName>
</protein>
<organism evidence="2 3">
    <name type="scientific">Methylocystis bryophila</name>
    <dbReference type="NCBI Taxonomy" id="655015"/>
    <lineage>
        <taxon>Bacteria</taxon>
        <taxon>Pseudomonadati</taxon>
        <taxon>Pseudomonadota</taxon>
        <taxon>Alphaproteobacteria</taxon>
        <taxon>Hyphomicrobiales</taxon>
        <taxon>Methylocystaceae</taxon>
        <taxon>Methylocystis</taxon>
    </lineage>
</organism>
<evidence type="ECO:0000259" key="1">
    <source>
        <dbReference type="Pfam" id="PF03466"/>
    </source>
</evidence>